<keyword evidence="3" id="KW-1185">Reference proteome</keyword>
<dbReference type="InterPro" id="IPR029058">
    <property type="entry name" value="AB_hydrolase_fold"/>
</dbReference>
<dbReference type="Pfam" id="PF12697">
    <property type="entry name" value="Abhydrolase_6"/>
    <property type="match status" value="1"/>
</dbReference>
<dbReference type="Proteomes" id="UP001158066">
    <property type="component" value="Unassembled WGS sequence"/>
</dbReference>
<gene>
    <name evidence="2" type="ORF">SAMN06296020_11460</name>
</gene>
<dbReference type="AlphaFoldDB" id="A0AA45WYF8"/>
<dbReference type="RefSeq" id="WP_283410298.1">
    <property type="nucleotide sequence ID" value="NZ_FXUF01000014.1"/>
</dbReference>
<dbReference type="PANTHER" id="PTHR37017">
    <property type="entry name" value="AB HYDROLASE-1 DOMAIN-CONTAINING PROTEIN-RELATED"/>
    <property type="match status" value="1"/>
</dbReference>
<proteinExistence type="predicted"/>
<dbReference type="Gene3D" id="3.40.50.1820">
    <property type="entry name" value="alpha/beta hydrolase"/>
    <property type="match status" value="1"/>
</dbReference>
<evidence type="ECO:0000313" key="2">
    <source>
        <dbReference type="EMBL" id="SMP66656.1"/>
    </source>
</evidence>
<dbReference type="EMBL" id="FXUF01000014">
    <property type="protein sequence ID" value="SMP66656.1"/>
    <property type="molecule type" value="Genomic_DNA"/>
</dbReference>
<feature type="domain" description="AB hydrolase-1" evidence="1">
    <location>
        <begin position="4"/>
        <end position="232"/>
    </location>
</feature>
<evidence type="ECO:0000259" key="1">
    <source>
        <dbReference type="Pfam" id="PF12697"/>
    </source>
</evidence>
<name>A0AA45WYF8_9CLOT</name>
<comment type="caution">
    <text evidence="2">The sequence shown here is derived from an EMBL/GenBank/DDBJ whole genome shotgun (WGS) entry which is preliminary data.</text>
</comment>
<protein>
    <submittedName>
        <fullName evidence="2">Pimeloyl-ACP methyl ester carboxylesterase</fullName>
    </submittedName>
</protein>
<reference evidence="2" key="1">
    <citation type="submission" date="2017-05" db="EMBL/GenBank/DDBJ databases">
        <authorList>
            <person name="Varghese N."/>
            <person name="Submissions S."/>
        </authorList>
    </citation>
    <scope>NUCLEOTIDE SEQUENCE</scope>
    <source>
        <strain evidence="2">Su22</strain>
    </source>
</reference>
<dbReference type="InterPro" id="IPR000073">
    <property type="entry name" value="AB_hydrolase_1"/>
</dbReference>
<organism evidence="2 3">
    <name type="scientific">Anoxynatronum buryatiense</name>
    <dbReference type="NCBI Taxonomy" id="489973"/>
    <lineage>
        <taxon>Bacteria</taxon>
        <taxon>Bacillati</taxon>
        <taxon>Bacillota</taxon>
        <taxon>Clostridia</taxon>
        <taxon>Eubacteriales</taxon>
        <taxon>Clostridiaceae</taxon>
        <taxon>Anoxynatronum</taxon>
    </lineage>
</organism>
<sequence length="240" mass="26226">MEKIILVHGAWHNASCWEGVIKALKEKGYEAEAVTLAGNGPEDDRKGITYEQAIKPLVEKLEEQPEPAVLVGHSSAGHVIQMTAPKVADKIGKIVFNNAWILPQGKSQFDMIPDQEMAMGIKQMALATPDHSIPLMEDFIRGALASGVSEEEQNRLISHLVPQPLALFDTPIEANAFAQLETPRVLLYCTEDLSLPPGAFVGMFQSLGEAPVVELQGSHEALFFQPETYAEALIQCIKTV</sequence>
<evidence type="ECO:0000313" key="3">
    <source>
        <dbReference type="Proteomes" id="UP001158066"/>
    </source>
</evidence>
<accession>A0AA45WYF8</accession>
<dbReference type="SUPFAM" id="SSF53474">
    <property type="entry name" value="alpha/beta-Hydrolases"/>
    <property type="match status" value="1"/>
</dbReference>
<dbReference type="InterPro" id="IPR052897">
    <property type="entry name" value="Sec-Metab_Biosynth_Hydrolase"/>
</dbReference>
<dbReference type="PANTHER" id="PTHR37017:SF11">
    <property type="entry name" value="ESTERASE_LIPASE_THIOESTERASE DOMAIN-CONTAINING PROTEIN"/>
    <property type="match status" value="1"/>
</dbReference>